<dbReference type="Gene3D" id="1.10.287.70">
    <property type="match status" value="2"/>
</dbReference>
<evidence type="ECO:0000256" key="10">
    <source>
        <dbReference type="ARBA" id="ARBA00023303"/>
    </source>
</evidence>
<evidence type="ECO:0000256" key="11">
    <source>
        <dbReference type="RuleBase" id="RU003822"/>
    </source>
</evidence>
<keyword evidence="10 11" id="KW-0407">Ion channel</keyword>
<name>A0A835L9P4_SPOEX</name>
<evidence type="ECO:0000256" key="4">
    <source>
        <dbReference type="ARBA" id="ARBA00022692"/>
    </source>
</evidence>
<keyword evidence="3 11" id="KW-0633">Potassium transport</keyword>
<keyword evidence="5 11" id="KW-0851">Voltage-gated channel</keyword>
<dbReference type="Proteomes" id="UP000648187">
    <property type="component" value="Unassembled WGS sequence"/>
</dbReference>
<dbReference type="InterPro" id="IPR013518">
    <property type="entry name" value="K_chnl_inward-rec_Kir_cyto"/>
</dbReference>
<dbReference type="GO" id="GO:0034702">
    <property type="term" value="C:monoatomic ion channel complex"/>
    <property type="evidence" value="ECO:0007669"/>
    <property type="project" value="UniProtKB-KW"/>
</dbReference>
<dbReference type="GO" id="GO:0005886">
    <property type="term" value="C:plasma membrane"/>
    <property type="evidence" value="ECO:0007669"/>
    <property type="project" value="TreeGrafter"/>
</dbReference>
<feature type="region of interest" description="Disordered" evidence="12">
    <location>
        <begin position="845"/>
        <end position="879"/>
    </location>
</feature>
<feature type="transmembrane region" description="Helical" evidence="13">
    <location>
        <begin position="50"/>
        <end position="73"/>
    </location>
</feature>
<keyword evidence="9 13" id="KW-0472">Membrane</keyword>
<keyword evidence="4 11" id="KW-0812">Transmembrane</keyword>
<dbReference type="Pfam" id="PF01007">
    <property type="entry name" value="IRK"/>
    <property type="match status" value="2"/>
</dbReference>
<dbReference type="InterPro" id="IPR014756">
    <property type="entry name" value="Ig_E-set"/>
</dbReference>
<dbReference type="PANTHER" id="PTHR11767:SF115">
    <property type="entry name" value="INWARDLY RECTIFYING POTASSIUM CHANNEL 3, ISOFORM D"/>
    <property type="match status" value="1"/>
</dbReference>
<dbReference type="PANTHER" id="PTHR11767">
    <property type="entry name" value="INWARD RECTIFIER POTASSIUM CHANNEL"/>
    <property type="match status" value="1"/>
</dbReference>
<gene>
    <name evidence="16" type="ORF">HW555_006735</name>
</gene>
<dbReference type="SUPFAM" id="SSF81324">
    <property type="entry name" value="Voltage-gated potassium channels"/>
    <property type="match status" value="1"/>
</dbReference>
<dbReference type="EMBL" id="JACKWZ010000104">
    <property type="protein sequence ID" value="KAF9415701.1"/>
    <property type="molecule type" value="Genomic_DNA"/>
</dbReference>
<evidence type="ECO:0000313" key="16">
    <source>
        <dbReference type="EMBL" id="KAF9415701.1"/>
    </source>
</evidence>
<evidence type="ECO:0000256" key="8">
    <source>
        <dbReference type="ARBA" id="ARBA00023065"/>
    </source>
</evidence>
<dbReference type="InterPro" id="IPR041647">
    <property type="entry name" value="IRK_C"/>
</dbReference>
<evidence type="ECO:0000259" key="14">
    <source>
        <dbReference type="Pfam" id="PF01007"/>
    </source>
</evidence>
<accession>A0A835L9P4</accession>
<evidence type="ECO:0000256" key="5">
    <source>
        <dbReference type="ARBA" id="ARBA00022882"/>
    </source>
</evidence>
<evidence type="ECO:0000256" key="1">
    <source>
        <dbReference type="ARBA" id="ARBA00004141"/>
    </source>
</evidence>
<evidence type="ECO:0000256" key="12">
    <source>
        <dbReference type="SAM" id="MobiDB-lite"/>
    </source>
</evidence>
<keyword evidence="2 11" id="KW-0813">Transport</keyword>
<feature type="transmembrane region" description="Helical" evidence="13">
    <location>
        <begin position="624"/>
        <end position="647"/>
    </location>
</feature>
<dbReference type="InterPro" id="IPR016449">
    <property type="entry name" value="K_chnl_inward-rec_Kir"/>
</dbReference>
<dbReference type="Pfam" id="PF17655">
    <property type="entry name" value="IRK_C"/>
    <property type="match status" value="2"/>
</dbReference>
<dbReference type="InterPro" id="IPR040445">
    <property type="entry name" value="Kir_TM"/>
</dbReference>
<comment type="subcellular location">
    <subcellularLocation>
        <location evidence="1 11">Membrane</location>
        <topology evidence="1 11">Multi-pass membrane protein</topology>
    </subcellularLocation>
</comment>
<dbReference type="AlphaFoldDB" id="A0A835L9P4"/>
<feature type="domain" description="Inward rectifier potassium channel C-terminal" evidence="15">
    <location>
        <begin position="87"/>
        <end position="249"/>
    </location>
</feature>
<dbReference type="GO" id="GO:1990573">
    <property type="term" value="P:potassium ion import across plasma membrane"/>
    <property type="evidence" value="ECO:0007669"/>
    <property type="project" value="TreeGrafter"/>
</dbReference>
<evidence type="ECO:0000313" key="17">
    <source>
        <dbReference type="Proteomes" id="UP000648187"/>
    </source>
</evidence>
<comment type="similarity">
    <text evidence="11">Belongs to the inward rectifier-type potassium channel (TC 1.A.2.1) family.</text>
</comment>
<evidence type="ECO:0000256" key="7">
    <source>
        <dbReference type="ARBA" id="ARBA00022989"/>
    </source>
</evidence>
<feature type="transmembrane region" description="Helical" evidence="13">
    <location>
        <begin position="551"/>
        <end position="574"/>
    </location>
</feature>
<feature type="domain" description="Inward rectifier potassium channel C-terminal" evidence="15">
    <location>
        <begin position="661"/>
        <end position="827"/>
    </location>
</feature>
<feature type="region of interest" description="Disordered" evidence="12">
    <location>
        <begin position="247"/>
        <end position="273"/>
    </location>
</feature>
<evidence type="ECO:0000256" key="2">
    <source>
        <dbReference type="ARBA" id="ARBA00022448"/>
    </source>
</evidence>
<dbReference type="PRINTS" id="PR01320">
    <property type="entry name" value="KIRCHANNEL"/>
</dbReference>
<dbReference type="GO" id="GO:0005242">
    <property type="term" value="F:inward rectifier potassium channel activity"/>
    <property type="evidence" value="ECO:0007669"/>
    <property type="project" value="InterPro"/>
</dbReference>
<comment type="caution">
    <text evidence="16">The sequence shown here is derived from an EMBL/GenBank/DDBJ whole genome shotgun (WGS) entry which is preliminary data.</text>
</comment>
<proteinExistence type="inferred from homology"/>
<keyword evidence="17" id="KW-1185">Reference proteome</keyword>
<reference evidence="16" key="1">
    <citation type="submission" date="2020-08" db="EMBL/GenBank/DDBJ databases">
        <title>Spodoptera exigua strain:BAW_Kor-Di-RS1 Genome sequencing and assembly.</title>
        <authorList>
            <person name="Kim J."/>
            <person name="Nam H.Y."/>
            <person name="Kwon M."/>
            <person name="Choi J.H."/>
            <person name="Cho S.R."/>
            <person name="Kim G.-H."/>
        </authorList>
    </citation>
    <scope>NUCLEOTIDE SEQUENCE</scope>
    <source>
        <strain evidence="16">BAW_Kor-Di-RS1</strain>
        <tissue evidence="16">Whole-body</tissue>
    </source>
</reference>
<evidence type="ECO:0000256" key="6">
    <source>
        <dbReference type="ARBA" id="ARBA00022958"/>
    </source>
</evidence>
<sequence length="902" mass="102085">MVTSVYHPSQNANVGANSLGTEQSRTNRFVISTTIGFGDRAIDEECPESIFLFIMQLILGTGLSGVLTCVVYAKLTRPEKLSRDGVGFSKKAVISMRDGRLCLMIRAWDLNYDHIISSEFTAHFVNTYRTKEGEVIRYYARCLTLQQRQFLLWPVTLVHVIDETSPLFGYTPELIAHNSYEITVSLKGASASMGTFTQSQTSYLPKEVVWGYRFPPVVKYDSHKQKYVIDHKKLDLLEPVDTPHSCARDIYRTPTPIKEPPPTPGTPSNFSEKVSSFQLARSSSFRQNKNNKKLNIYADINSKPRSEKMNYDQGESRRGSRNRALERSLSYSEAIGNGSGRSSIEIPNNIVLTDVYANEELKKHYRISQTYVEGKEISFPSVVTNVDSKNHLRIPIVESSQDSSIYSSEDEHTDHGLVMTIDVEDKPSSPKDSDVTKPLSEQSTLPIASDTTTTNHIYDTIDTIETLDTPDSLFDGRETTYGPSAHAYSTPYSRRKKIITHRQRHGRPKRSRRVVLKSGEENVPVRSNISAKSIKYMRDIVTTVINSKWRFILLMMVAAHFIFWLVFAAIWYAVSTSYQEDIGDGKEHCVTGTKSFAGLLMMSVETQMTIGYGTRFPNEECPEAIIIMVLEIVAGTALSGGLSSLLFTKLIRPNRHVNSVGFSRKAAVCRRDGELCLQFRVWDLMNVHIIGSSITAYMLKPIRTLEGELVHNYMHQLELKESRAFLLWPITVVHVINRRSPLYDFSAQDMMDYRFEIVVCLTGASKNMGTTTQSRTSYLSKEIMWGYRFKNVVHYSKKEEAYKIDVDNLNSVEQVETPLCSASVMKDLEEDLKASTNILYTPNMSASPTDLSIPEDSSTLSRQGDSIPSSPSLNRTGTQRSFGWNFKRFRPEKYVKTLEKKE</sequence>
<protein>
    <recommendedName>
        <fullName evidence="18">Inward rectifier potassium channel</fullName>
    </recommendedName>
</protein>
<evidence type="ECO:0000259" key="15">
    <source>
        <dbReference type="Pfam" id="PF17655"/>
    </source>
</evidence>
<feature type="region of interest" description="Disordered" evidence="12">
    <location>
        <begin position="291"/>
        <end position="325"/>
    </location>
</feature>
<dbReference type="Gene3D" id="2.60.40.1400">
    <property type="entry name" value="G protein-activated inward rectifier potassium channel 1"/>
    <property type="match status" value="2"/>
</dbReference>
<keyword evidence="8 11" id="KW-0406">Ion transport</keyword>
<evidence type="ECO:0000256" key="3">
    <source>
        <dbReference type="ARBA" id="ARBA00022538"/>
    </source>
</evidence>
<dbReference type="SUPFAM" id="SSF81296">
    <property type="entry name" value="E set domains"/>
    <property type="match status" value="2"/>
</dbReference>
<feature type="domain" description="Potassium channel inwardly rectifying transmembrane" evidence="14">
    <location>
        <begin position="32"/>
        <end position="78"/>
    </location>
</feature>
<keyword evidence="6 11" id="KW-0630">Potassium</keyword>
<evidence type="ECO:0000256" key="13">
    <source>
        <dbReference type="SAM" id="Phobius"/>
    </source>
</evidence>
<dbReference type="GO" id="GO:0034765">
    <property type="term" value="P:regulation of monoatomic ion transmembrane transport"/>
    <property type="evidence" value="ECO:0007669"/>
    <property type="project" value="TreeGrafter"/>
</dbReference>
<feature type="compositionally biased region" description="Basic and acidic residues" evidence="12">
    <location>
        <begin position="302"/>
        <end position="325"/>
    </location>
</feature>
<feature type="domain" description="Potassium channel inwardly rectifying transmembrane" evidence="14">
    <location>
        <begin position="515"/>
        <end position="653"/>
    </location>
</feature>
<evidence type="ECO:0008006" key="18">
    <source>
        <dbReference type="Google" id="ProtNLM"/>
    </source>
</evidence>
<keyword evidence="7 13" id="KW-1133">Transmembrane helix</keyword>
<evidence type="ECO:0000256" key="9">
    <source>
        <dbReference type="ARBA" id="ARBA00023136"/>
    </source>
</evidence>
<organism evidence="16 17">
    <name type="scientific">Spodoptera exigua</name>
    <name type="common">Beet armyworm</name>
    <name type="synonym">Noctua fulgens</name>
    <dbReference type="NCBI Taxonomy" id="7107"/>
    <lineage>
        <taxon>Eukaryota</taxon>
        <taxon>Metazoa</taxon>
        <taxon>Ecdysozoa</taxon>
        <taxon>Arthropoda</taxon>
        <taxon>Hexapoda</taxon>
        <taxon>Insecta</taxon>
        <taxon>Pterygota</taxon>
        <taxon>Neoptera</taxon>
        <taxon>Endopterygota</taxon>
        <taxon>Lepidoptera</taxon>
        <taxon>Glossata</taxon>
        <taxon>Ditrysia</taxon>
        <taxon>Noctuoidea</taxon>
        <taxon>Noctuidae</taxon>
        <taxon>Amphipyrinae</taxon>
        <taxon>Spodoptera</taxon>
    </lineage>
</organism>